<gene>
    <name evidence="7" type="ORF">RI060_02765</name>
</gene>
<evidence type="ECO:0000256" key="5">
    <source>
        <dbReference type="ARBA" id="ARBA00023136"/>
    </source>
</evidence>
<keyword evidence="3 6" id="KW-0812">Transmembrane</keyword>
<feature type="transmembrane region" description="Helical" evidence="6">
    <location>
        <begin position="194"/>
        <end position="212"/>
    </location>
</feature>
<evidence type="ECO:0000313" key="8">
    <source>
        <dbReference type="Proteomes" id="UP001249394"/>
    </source>
</evidence>
<name>A0ABY9U225_STRVL</name>
<dbReference type="InterPro" id="IPR010343">
    <property type="entry name" value="ArAE_1"/>
</dbReference>
<dbReference type="EMBL" id="CP134213">
    <property type="protein sequence ID" value="WND16339.1"/>
    <property type="molecule type" value="Genomic_DNA"/>
</dbReference>
<feature type="transmembrane region" description="Helical" evidence="6">
    <location>
        <begin position="101"/>
        <end position="118"/>
    </location>
</feature>
<keyword evidence="8" id="KW-1185">Reference proteome</keyword>
<organism evidence="7 8">
    <name type="scientific">Streptomyces violaceus</name>
    <name type="common">Streptomyces venezuelae</name>
    <dbReference type="NCBI Taxonomy" id="1936"/>
    <lineage>
        <taxon>Bacteria</taxon>
        <taxon>Bacillati</taxon>
        <taxon>Actinomycetota</taxon>
        <taxon>Actinomycetes</taxon>
        <taxon>Kitasatosporales</taxon>
        <taxon>Streptomycetaceae</taxon>
        <taxon>Streptomyces</taxon>
    </lineage>
</organism>
<dbReference type="Pfam" id="PF06081">
    <property type="entry name" value="ArAE_1"/>
    <property type="match status" value="1"/>
</dbReference>
<feature type="transmembrane region" description="Helical" evidence="6">
    <location>
        <begin position="170"/>
        <end position="188"/>
    </location>
</feature>
<reference evidence="7 8" key="1">
    <citation type="submission" date="2023-09" db="EMBL/GenBank/DDBJ databases">
        <title>The genome sequence of Streptomyces anthocyanicus.</title>
        <authorList>
            <person name="Mo P."/>
        </authorList>
    </citation>
    <scope>NUCLEOTIDE SEQUENCE [LARGE SCALE GENOMIC DNA]</scope>
    <source>
        <strain evidence="7 8">JCM 4387</strain>
    </source>
</reference>
<feature type="transmembrane region" description="Helical" evidence="6">
    <location>
        <begin position="125"/>
        <end position="141"/>
    </location>
</feature>
<keyword evidence="5 6" id="KW-0472">Membrane</keyword>
<keyword evidence="2" id="KW-1003">Cell membrane</keyword>
<evidence type="ECO:0000256" key="3">
    <source>
        <dbReference type="ARBA" id="ARBA00022692"/>
    </source>
</evidence>
<evidence type="ECO:0000313" key="7">
    <source>
        <dbReference type="EMBL" id="WND16339.1"/>
    </source>
</evidence>
<proteinExistence type="predicted"/>
<accession>A0ABY9U225</accession>
<comment type="subcellular location">
    <subcellularLocation>
        <location evidence="1">Cell membrane</location>
        <topology evidence="1">Multi-pass membrane protein</topology>
    </subcellularLocation>
</comment>
<evidence type="ECO:0000256" key="1">
    <source>
        <dbReference type="ARBA" id="ARBA00004651"/>
    </source>
</evidence>
<evidence type="ECO:0000256" key="2">
    <source>
        <dbReference type="ARBA" id="ARBA00022475"/>
    </source>
</evidence>
<keyword evidence="4 6" id="KW-1133">Transmembrane helix</keyword>
<evidence type="ECO:0000256" key="4">
    <source>
        <dbReference type="ARBA" id="ARBA00022989"/>
    </source>
</evidence>
<sequence>MTRVRGAVRRTARAFRPGRDRGTPADEGQGRIRALEQGVRGTRPVDSVRRETRAGWDALRAAWNGPGRERDLVVQSLKAAAAAVLAWVVGGVWMGDPLALMAPWVALVLVQATVYSSLVQGARQFGAICVGTVLASAAQAITGDTTGALALSVPVLMLLANWSRFGDQGIYAATTALFTLTAGSVSMSSVGHRVGQAALGAVIGVAVNALVLPPVHLRDVRENLAALAREAGDVLRTVAADLREGEWDAQTAAGWLSASSRLDHRLEALRSARRWSQESLRLTYGPLRRLHRVPHGGALPPVDEDERFGRVTGHVAALTRALAVSVDDNRTPAPPQGPALGAYARLLELIGEACHTEADSLLHGSVRPRLDKETEEAMRELHQELQEKLRRHAGEGAAHTAVLGTLLLQAENLWAETVSDDGGQ</sequence>
<evidence type="ECO:0000256" key="6">
    <source>
        <dbReference type="SAM" id="Phobius"/>
    </source>
</evidence>
<dbReference type="Proteomes" id="UP001249394">
    <property type="component" value="Chromosome"/>
</dbReference>
<feature type="transmembrane region" description="Helical" evidence="6">
    <location>
        <begin position="77"/>
        <end position="95"/>
    </location>
</feature>
<protein>
    <submittedName>
        <fullName evidence="7">Aromatic acid exporter family protein</fullName>
    </submittedName>
</protein>